<keyword evidence="8" id="KW-1185">Reference proteome</keyword>
<dbReference type="Pfam" id="PF08164">
    <property type="entry name" value="TRAUB"/>
    <property type="match status" value="1"/>
</dbReference>
<dbReference type="GO" id="GO:0051301">
    <property type="term" value="P:cell division"/>
    <property type="evidence" value="ECO:0007669"/>
    <property type="project" value="InterPro"/>
</dbReference>
<evidence type="ECO:0000259" key="6">
    <source>
        <dbReference type="Pfam" id="PF13339"/>
    </source>
</evidence>
<dbReference type="InterPro" id="IPR042031">
    <property type="entry name" value="SKA1_MBD_sf"/>
</dbReference>
<sequence>MSSELNVEDVLSKLDVSGDVKKGESVKRQLAQWDQLMHLQIKLHSAIRAFNQLPRDKKAKELLAKADETTKQSYNKIRRNAVKMVESLLEAEQFLLSGSSQTKAILNGKSEGHDSDDEEIESSEDEKEEEEGDGDLVDEDDTVDDKEYVDEDSGEEEENEEEVVEEEEEEAENATLKKWDERARLSGAASIKNAKKDFSVFDLSVLSQIQKILADKNRLIRRTQMKRSDIERIGMTDSEATHDVELFDDDDFYQNLLKELIEKKSAQTSDPIEMSRQWLELQNLREKRSKKRVVDTKASKGRKIRYVSIPKLVNFHPAMPESIPWSHEKPEDEVQALVRNELTRMKRYEHEAIACRNHAHELLRKFGTIEDLATEEKENVPSDEHPLIIETPLVRRAEYKPKCLRPEASDDVHLPTRVASSSTVVSLVRPITASEFRMIPNYQKGRMTVEDLNKALTVLEKLWVENNQLMKTHPKTLSSTARNQKIALTTQATQAEGSQYFCSEKDWRDALDSRIRTLSTKILPCLRHVSRIKCTRLRNAVVLISHVEE</sequence>
<dbReference type="InterPro" id="IPR012617">
    <property type="entry name" value="AATF_C"/>
</dbReference>
<evidence type="ECO:0000256" key="3">
    <source>
        <dbReference type="ARBA" id="ARBA00047202"/>
    </source>
</evidence>
<dbReference type="InterPro" id="IPR039223">
    <property type="entry name" value="AATF/Bfr2"/>
</dbReference>
<dbReference type="InterPro" id="IPR025160">
    <property type="entry name" value="AATF"/>
</dbReference>
<dbReference type="PANTHER" id="PTHR15565">
    <property type="entry name" value="AATF PROTEIN APOPTOSIS ANTAGONIZING TRANSCRIPTION FACTOR"/>
    <property type="match status" value="1"/>
</dbReference>
<dbReference type="Proteomes" id="UP001175271">
    <property type="component" value="Unassembled WGS sequence"/>
</dbReference>
<dbReference type="AlphaFoldDB" id="A0AA39IL01"/>
<protein>
    <recommendedName>
        <fullName evidence="2">SKA complex subunit 1</fullName>
    </recommendedName>
    <alternativeName>
        <fullName evidence="3">Spindle and kinetochore-associated protein 1</fullName>
    </alternativeName>
</protein>
<feature type="domain" description="AATF leucine zipper-containing" evidence="6">
    <location>
        <begin position="19"/>
        <end position="182"/>
    </location>
</feature>
<evidence type="ECO:0000256" key="2">
    <source>
        <dbReference type="ARBA" id="ARBA00047182"/>
    </source>
</evidence>
<dbReference type="Pfam" id="PF13339">
    <property type="entry name" value="AATF-Che1"/>
    <property type="match status" value="1"/>
</dbReference>
<accession>A0AA39IL01</accession>
<evidence type="ECO:0000256" key="1">
    <source>
        <dbReference type="ARBA" id="ARBA00008966"/>
    </source>
</evidence>
<comment type="caution">
    <text evidence="7">The sequence shown here is derived from an EMBL/GenBank/DDBJ whole genome shotgun (WGS) entry which is preliminary data.</text>
</comment>
<feature type="region of interest" description="Disordered" evidence="4">
    <location>
        <begin position="105"/>
        <end position="177"/>
    </location>
</feature>
<evidence type="ECO:0000259" key="5">
    <source>
        <dbReference type="Pfam" id="PF08164"/>
    </source>
</evidence>
<proteinExistence type="inferred from homology"/>
<dbReference type="PANTHER" id="PTHR15565:SF0">
    <property type="entry name" value="PROTEIN AATF"/>
    <property type="match status" value="1"/>
</dbReference>
<dbReference type="EMBL" id="JAUCMV010000001">
    <property type="protein sequence ID" value="KAK0425595.1"/>
    <property type="molecule type" value="Genomic_DNA"/>
</dbReference>
<gene>
    <name evidence="7" type="ORF">QR680_009278</name>
</gene>
<dbReference type="GO" id="GO:0008017">
    <property type="term" value="F:microtubule binding"/>
    <property type="evidence" value="ECO:0007669"/>
    <property type="project" value="InterPro"/>
</dbReference>
<evidence type="ECO:0000313" key="7">
    <source>
        <dbReference type="EMBL" id="KAK0425595.1"/>
    </source>
</evidence>
<feature type="compositionally biased region" description="Acidic residues" evidence="4">
    <location>
        <begin position="114"/>
        <end position="172"/>
    </location>
</feature>
<evidence type="ECO:0000313" key="8">
    <source>
        <dbReference type="Proteomes" id="UP001175271"/>
    </source>
</evidence>
<dbReference type="GO" id="GO:0007059">
    <property type="term" value="P:chromosome segregation"/>
    <property type="evidence" value="ECO:0007669"/>
    <property type="project" value="InterPro"/>
</dbReference>
<feature type="domain" description="Apoptosis-antagonizing transcription factor C-terminal" evidence="5">
    <location>
        <begin position="253"/>
        <end position="331"/>
    </location>
</feature>
<dbReference type="Gene3D" id="1.10.10.1890">
    <property type="entry name" value="Ska1 microtubule binding domain-like"/>
    <property type="match status" value="1"/>
</dbReference>
<reference evidence="7" key="1">
    <citation type="submission" date="2023-06" db="EMBL/GenBank/DDBJ databases">
        <title>Genomic analysis of the entomopathogenic nematode Steinernema hermaphroditum.</title>
        <authorList>
            <person name="Schwarz E.M."/>
            <person name="Heppert J.K."/>
            <person name="Baniya A."/>
            <person name="Schwartz H.T."/>
            <person name="Tan C.-H."/>
            <person name="Antoshechkin I."/>
            <person name="Sternberg P.W."/>
            <person name="Goodrich-Blair H."/>
            <person name="Dillman A.R."/>
        </authorList>
    </citation>
    <scope>NUCLEOTIDE SEQUENCE</scope>
    <source>
        <strain evidence="7">PS9179</strain>
        <tissue evidence="7">Whole animal</tissue>
    </source>
</reference>
<dbReference type="InterPro" id="IPR009829">
    <property type="entry name" value="SKA1"/>
</dbReference>
<name>A0AA39IL01_9BILA</name>
<comment type="similarity">
    <text evidence="1">Belongs to the AATF family.</text>
</comment>
<evidence type="ECO:0000256" key="4">
    <source>
        <dbReference type="SAM" id="MobiDB-lite"/>
    </source>
</evidence>
<dbReference type="GO" id="GO:0005730">
    <property type="term" value="C:nucleolus"/>
    <property type="evidence" value="ECO:0007669"/>
    <property type="project" value="TreeGrafter"/>
</dbReference>
<dbReference type="GO" id="GO:0006357">
    <property type="term" value="P:regulation of transcription by RNA polymerase II"/>
    <property type="evidence" value="ECO:0007669"/>
    <property type="project" value="TreeGrafter"/>
</dbReference>
<dbReference type="Pfam" id="PF07160">
    <property type="entry name" value="SKA1"/>
    <property type="match status" value="1"/>
</dbReference>
<organism evidence="7 8">
    <name type="scientific">Steinernema hermaphroditum</name>
    <dbReference type="NCBI Taxonomy" id="289476"/>
    <lineage>
        <taxon>Eukaryota</taxon>
        <taxon>Metazoa</taxon>
        <taxon>Ecdysozoa</taxon>
        <taxon>Nematoda</taxon>
        <taxon>Chromadorea</taxon>
        <taxon>Rhabditida</taxon>
        <taxon>Tylenchina</taxon>
        <taxon>Panagrolaimomorpha</taxon>
        <taxon>Strongyloidoidea</taxon>
        <taxon>Steinernematidae</taxon>
        <taxon>Steinernema</taxon>
    </lineage>
</organism>